<feature type="transmembrane region" description="Helical" evidence="2">
    <location>
        <begin position="51"/>
        <end position="71"/>
    </location>
</feature>
<protein>
    <submittedName>
        <fullName evidence="3">O-antigen ligase family protein</fullName>
    </submittedName>
</protein>
<feature type="transmembrane region" description="Helical" evidence="2">
    <location>
        <begin position="189"/>
        <end position="206"/>
    </location>
</feature>
<evidence type="ECO:0000313" key="3">
    <source>
        <dbReference type="EMBL" id="XBO44680.1"/>
    </source>
</evidence>
<dbReference type="PANTHER" id="PTHR37422:SF21">
    <property type="entry name" value="EXOQ-LIKE PROTEIN"/>
    <property type="match status" value="1"/>
</dbReference>
<accession>A0AAU7JWP1</accession>
<dbReference type="GO" id="GO:0016020">
    <property type="term" value="C:membrane"/>
    <property type="evidence" value="ECO:0007669"/>
    <property type="project" value="UniProtKB-SubCell"/>
</dbReference>
<proteinExistence type="predicted"/>
<name>A0AAU7JWP1_9MICO</name>
<dbReference type="PANTHER" id="PTHR37422">
    <property type="entry name" value="TEICHURONIC ACID BIOSYNTHESIS PROTEIN TUAE"/>
    <property type="match status" value="1"/>
</dbReference>
<keyword evidence="3" id="KW-0436">Ligase</keyword>
<evidence type="ECO:0000256" key="1">
    <source>
        <dbReference type="SAM" id="MobiDB-lite"/>
    </source>
</evidence>
<dbReference type="RefSeq" id="WP_406832164.1">
    <property type="nucleotide sequence ID" value="NZ_CP157483.1"/>
</dbReference>
<sequence>MQLALWFVVCVSATVLLTRRPVVVVLMAVTLWCLVPGVAGHQLTGQTSGVLALQPAVVLVLVATGVRVLYAPRSLRDVVRARPEWTVLLAMVAAVSLVTGYLNGLGHASITTGVNQVLGPVLLFFLIGAAVLEQPAHVELIRRWLIGLASLEAVIALAQKLTGSTLLYASDYDGQVFRRTSPDRWMGTFDHPLVLSLFLCLAIFWLTGLRRTWLAMTLMVLFAGGILMSQSRVGTGVAVAGTLYFVLRARVPLDRRVAVLVVVVAAAAVAVRLGVVDSLLARVQDDTGSSTARKLALEYFAQHFDDYRWFGHGLNASFDVSGGAGLGTSFESAFLMYTIDLGFVVAVLYFGVMLWTVVRAAGRSYLPGIAGGAAVAVVVPQTFSALSGVTAAPALVWTACALAGFCTLGRPRSSAGAGRPHPVSARRQHPGSAPRSRGQVPAPQGSPVPRRPSVPQHAPGSHRAPVSARR</sequence>
<keyword evidence="2" id="KW-0812">Transmembrane</keyword>
<dbReference type="InterPro" id="IPR051533">
    <property type="entry name" value="WaaL-like"/>
</dbReference>
<keyword evidence="2" id="KW-0472">Membrane</keyword>
<feature type="transmembrane region" description="Helical" evidence="2">
    <location>
        <begin position="258"/>
        <end position="275"/>
    </location>
</feature>
<feature type="transmembrane region" description="Helical" evidence="2">
    <location>
        <begin position="365"/>
        <end position="383"/>
    </location>
</feature>
<feature type="transmembrane region" description="Helical" evidence="2">
    <location>
        <begin position="83"/>
        <end position="102"/>
    </location>
</feature>
<feature type="transmembrane region" description="Helical" evidence="2">
    <location>
        <begin position="389"/>
        <end position="409"/>
    </location>
</feature>
<dbReference type="GO" id="GO:0016874">
    <property type="term" value="F:ligase activity"/>
    <property type="evidence" value="ECO:0007669"/>
    <property type="project" value="UniProtKB-KW"/>
</dbReference>
<reference evidence="3" key="1">
    <citation type="submission" date="2024-05" db="EMBL/GenBank/DDBJ databases">
        <authorList>
            <person name="Kim S."/>
            <person name="Heo J."/>
            <person name="Choi H."/>
            <person name="Choi Y."/>
            <person name="Kwon S.-W."/>
            <person name="Kim Y."/>
        </authorList>
    </citation>
    <scope>NUCLEOTIDE SEQUENCE</scope>
    <source>
        <strain evidence="3">KACC 23699</strain>
    </source>
</reference>
<organism evidence="3">
    <name type="scientific">Pedococcus sp. KACC 23699</name>
    <dbReference type="NCBI Taxonomy" id="3149228"/>
    <lineage>
        <taxon>Bacteria</taxon>
        <taxon>Bacillati</taxon>
        <taxon>Actinomycetota</taxon>
        <taxon>Actinomycetes</taxon>
        <taxon>Micrococcales</taxon>
        <taxon>Intrasporangiaceae</taxon>
        <taxon>Pedococcus</taxon>
    </lineage>
</organism>
<keyword evidence="2" id="KW-1133">Transmembrane helix</keyword>
<feature type="transmembrane region" description="Helical" evidence="2">
    <location>
        <begin position="114"/>
        <end position="132"/>
    </location>
</feature>
<feature type="transmembrane region" description="Helical" evidence="2">
    <location>
        <begin position="334"/>
        <end position="358"/>
    </location>
</feature>
<dbReference type="EMBL" id="CP157483">
    <property type="protein sequence ID" value="XBO44680.1"/>
    <property type="molecule type" value="Genomic_DNA"/>
</dbReference>
<feature type="transmembrane region" description="Helical" evidence="2">
    <location>
        <begin position="144"/>
        <end position="169"/>
    </location>
</feature>
<feature type="region of interest" description="Disordered" evidence="1">
    <location>
        <begin position="414"/>
        <end position="470"/>
    </location>
</feature>
<evidence type="ECO:0000256" key="2">
    <source>
        <dbReference type="SAM" id="Phobius"/>
    </source>
</evidence>
<gene>
    <name evidence="3" type="ORF">ABEG17_04885</name>
</gene>
<dbReference type="AlphaFoldDB" id="A0AAU7JWP1"/>